<dbReference type="EMBL" id="QPGB01000002">
    <property type="protein sequence ID" value="RCS58595.1"/>
    <property type="molecule type" value="Genomic_DNA"/>
</dbReference>
<comment type="similarity">
    <text evidence="11">Belongs to the SEDS family. MrdB/RodA subfamily.</text>
</comment>
<comment type="pathway">
    <text evidence="11">Cell wall biogenesis; peptidoglycan biosynthesis.</text>
</comment>
<keyword evidence="2 11" id="KW-1003">Cell membrane</keyword>
<feature type="transmembrane region" description="Helical" evidence="11">
    <location>
        <begin position="275"/>
        <end position="296"/>
    </location>
</feature>
<comment type="caution">
    <text evidence="12">The sequence shown here is derived from an EMBL/GenBank/DDBJ whole genome shotgun (WGS) entry which is preliminary data.</text>
</comment>
<keyword evidence="9 11" id="KW-0472">Membrane</keyword>
<evidence type="ECO:0000256" key="4">
    <source>
        <dbReference type="ARBA" id="ARBA00022679"/>
    </source>
</evidence>
<dbReference type="GO" id="GO:0051301">
    <property type="term" value="P:cell division"/>
    <property type="evidence" value="ECO:0007669"/>
    <property type="project" value="InterPro"/>
</dbReference>
<evidence type="ECO:0000313" key="13">
    <source>
        <dbReference type="Proteomes" id="UP000252357"/>
    </source>
</evidence>
<dbReference type="RefSeq" id="WP_114402680.1">
    <property type="nucleotide sequence ID" value="NZ_QPGB01000002.1"/>
</dbReference>
<comment type="catalytic activity">
    <reaction evidence="11">
        <text>[GlcNAc-(1-&gt;4)-Mur2Ac(oyl-L-Ala-gamma-D-Glu-L-Lys-D-Ala-D-Ala)](n)-di-trans,octa-cis-undecaprenyl diphosphate + beta-D-GlcNAc-(1-&gt;4)-Mur2Ac(oyl-L-Ala-gamma-D-Glu-L-Lys-D-Ala-D-Ala)-di-trans,octa-cis-undecaprenyl diphosphate = [GlcNAc-(1-&gt;4)-Mur2Ac(oyl-L-Ala-gamma-D-Glu-L-Lys-D-Ala-D-Ala)](n+1)-di-trans,octa-cis-undecaprenyl diphosphate + di-trans,octa-cis-undecaprenyl diphosphate + H(+)</text>
        <dbReference type="Rhea" id="RHEA:23708"/>
        <dbReference type="Rhea" id="RHEA-COMP:9602"/>
        <dbReference type="Rhea" id="RHEA-COMP:9603"/>
        <dbReference type="ChEBI" id="CHEBI:15378"/>
        <dbReference type="ChEBI" id="CHEBI:58405"/>
        <dbReference type="ChEBI" id="CHEBI:60033"/>
        <dbReference type="ChEBI" id="CHEBI:78435"/>
        <dbReference type="EC" id="2.4.99.28"/>
    </reaction>
</comment>
<feature type="transmembrane region" description="Helical" evidence="11">
    <location>
        <begin position="341"/>
        <end position="362"/>
    </location>
</feature>
<dbReference type="AlphaFoldDB" id="A0A368L501"/>
<evidence type="ECO:0000256" key="10">
    <source>
        <dbReference type="ARBA" id="ARBA00023316"/>
    </source>
</evidence>
<dbReference type="GO" id="GO:0015648">
    <property type="term" value="F:lipid-linked peptidoglycan transporter activity"/>
    <property type="evidence" value="ECO:0007669"/>
    <property type="project" value="TreeGrafter"/>
</dbReference>
<dbReference type="InterPro" id="IPR001182">
    <property type="entry name" value="FtsW/RodA"/>
</dbReference>
<feature type="transmembrane region" description="Helical" evidence="11">
    <location>
        <begin position="308"/>
        <end position="335"/>
    </location>
</feature>
<feature type="transmembrane region" description="Helical" evidence="11">
    <location>
        <begin position="40"/>
        <end position="61"/>
    </location>
</feature>
<evidence type="ECO:0000256" key="8">
    <source>
        <dbReference type="ARBA" id="ARBA00022989"/>
    </source>
</evidence>
<feature type="transmembrane region" description="Helical" evidence="11">
    <location>
        <begin position="128"/>
        <end position="145"/>
    </location>
</feature>
<dbReference type="UniPathway" id="UPA00219"/>
<keyword evidence="10 11" id="KW-0961">Cell wall biogenesis/degradation</keyword>
<keyword evidence="5 11" id="KW-0812">Transmembrane</keyword>
<keyword evidence="6 11" id="KW-0133">Cell shape</keyword>
<feature type="transmembrane region" description="Helical" evidence="11">
    <location>
        <begin position="174"/>
        <end position="191"/>
    </location>
</feature>
<dbReference type="EC" id="2.4.99.28" evidence="11"/>
<feature type="transmembrane region" description="Helical" evidence="11">
    <location>
        <begin position="6"/>
        <end position="28"/>
    </location>
</feature>
<proteinExistence type="inferred from homology"/>
<dbReference type="GO" id="GO:0008955">
    <property type="term" value="F:peptidoglycan glycosyltransferase activity"/>
    <property type="evidence" value="ECO:0007669"/>
    <property type="project" value="UniProtKB-UniRule"/>
</dbReference>
<evidence type="ECO:0000256" key="11">
    <source>
        <dbReference type="HAMAP-Rule" id="MF_02079"/>
    </source>
</evidence>
<dbReference type="GO" id="GO:0005886">
    <property type="term" value="C:plasma membrane"/>
    <property type="evidence" value="ECO:0007669"/>
    <property type="project" value="UniProtKB-SubCell"/>
</dbReference>
<name>A0A368L501_9BURK</name>
<protein>
    <recommendedName>
        <fullName evidence="11">Peptidoglycan glycosyltransferase MrdB</fullName>
        <shortName evidence="11">PGT</shortName>
        <ecNumber evidence="11">2.4.99.28</ecNumber>
    </recommendedName>
    <alternativeName>
        <fullName evidence="11">Cell elongation protein RodA</fullName>
    </alternativeName>
    <alternativeName>
        <fullName evidence="11">Cell wall polymerase</fullName>
    </alternativeName>
    <alternativeName>
        <fullName evidence="11">Peptidoglycan polymerase</fullName>
        <shortName evidence="11">PG polymerase</shortName>
    </alternativeName>
</protein>
<evidence type="ECO:0000256" key="5">
    <source>
        <dbReference type="ARBA" id="ARBA00022692"/>
    </source>
</evidence>
<keyword evidence="3 11" id="KW-0328">Glycosyltransferase</keyword>
<evidence type="ECO:0000256" key="3">
    <source>
        <dbReference type="ARBA" id="ARBA00022676"/>
    </source>
</evidence>
<sequence length="371" mass="40357">MPYINVFDLPLLTCLALIAGAGLIIQYSASYDFPGRYADVLRNLLIAVAVMWVVANVTPIMLMRSAVPIYLIGLLLLIAVALFGDISKGARRWLHIGVTRIQPSEIMKIAMPLMLAWYFHKRESMTHWWDFIIAAVILLVPTALIAKQPDLGTALLVAAAGLAVIYFAGLSWRLIVVVVLGMAIGITALIVSKEKICQPDVAWYVLHDYQKHRVCTLLDPTTDPRGKGFHTIQSTIAVGSGGMAGKGLMKGTQTHLEFIPERTTDFIFAVYAEELGLVGCLLLLLFYTMFVARALMIAASAPTLFTRLLAGAIALIFFAYAFVNMGMVSGILPVVGVPLPLISYGGTAFVTLGLGAGILMSIHRHRKLIQS</sequence>
<evidence type="ECO:0000256" key="7">
    <source>
        <dbReference type="ARBA" id="ARBA00022984"/>
    </source>
</evidence>
<evidence type="ECO:0000256" key="9">
    <source>
        <dbReference type="ARBA" id="ARBA00023136"/>
    </source>
</evidence>
<dbReference type="HAMAP" id="MF_02079">
    <property type="entry name" value="PGT_RodA"/>
    <property type="match status" value="1"/>
</dbReference>
<dbReference type="Proteomes" id="UP000252357">
    <property type="component" value="Unassembled WGS sequence"/>
</dbReference>
<dbReference type="PROSITE" id="PS00428">
    <property type="entry name" value="FTSW_RODA_SPOVE"/>
    <property type="match status" value="1"/>
</dbReference>
<keyword evidence="13" id="KW-1185">Reference proteome</keyword>
<organism evidence="12 13">
    <name type="scientific">Parvibium lacunae</name>
    <dbReference type="NCBI Taxonomy" id="1888893"/>
    <lineage>
        <taxon>Bacteria</taxon>
        <taxon>Pseudomonadati</taxon>
        <taxon>Pseudomonadota</taxon>
        <taxon>Betaproteobacteria</taxon>
        <taxon>Burkholderiales</taxon>
        <taxon>Alcaligenaceae</taxon>
        <taxon>Parvibium</taxon>
    </lineage>
</organism>
<evidence type="ECO:0000256" key="2">
    <source>
        <dbReference type="ARBA" id="ARBA00022475"/>
    </source>
</evidence>
<dbReference type="GO" id="GO:0008360">
    <property type="term" value="P:regulation of cell shape"/>
    <property type="evidence" value="ECO:0007669"/>
    <property type="project" value="UniProtKB-KW"/>
</dbReference>
<evidence type="ECO:0000256" key="6">
    <source>
        <dbReference type="ARBA" id="ARBA00022960"/>
    </source>
</evidence>
<reference evidence="12 13" key="1">
    <citation type="journal article" date="2018" name="Int. J. Syst. Evol. Microbiol.">
        <title>Parvibium lacunae gen. nov., sp. nov., a new member of the family Alcaligenaceae isolated from a freshwater pond.</title>
        <authorList>
            <person name="Chen W.M."/>
            <person name="Xie P.B."/>
            <person name="Hsu M.Y."/>
            <person name="Sheu S.Y."/>
        </authorList>
    </citation>
    <scope>NUCLEOTIDE SEQUENCE [LARGE SCALE GENOMIC DNA]</scope>
    <source>
        <strain evidence="12 13">KMB9</strain>
    </source>
</reference>
<dbReference type="InterPro" id="IPR011923">
    <property type="entry name" value="RodA/MrdB"/>
</dbReference>
<gene>
    <name evidence="11" type="primary">mrdB</name>
    <name evidence="11" type="synonym">rodA</name>
    <name evidence="12" type="ORF">DU000_07265</name>
</gene>
<dbReference type="PANTHER" id="PTHR30474:SF1">
    <property type="entry name" value="PEPTIDOGLYCAN GLYCOSYLTRANSFERASE MRDB"/>
    <property type="match status" value="1"/>
</dbReference>
<dbReference type="OrthoDB" id="9768187at2"/>
<evidence type="ECO:0000313" key="12">
    <source>
        <dbReference type="EMBL" id="RCS58595.1"/>
    </source>
</evidence>
<accession>A0A368L501</accession>
<feature type="transmembrane region" description="Helical" evidence="11">
    <location>
        <begin position="151"/>
        <end position="169"/>
    </location>
</feature>
<dbReference type="NCBIfam" id="TIGR02210">
    <property type="entry name" value="rodA_shape"/>
    <property type="match status" value="1"/>
</dbReference>
<dbReference type="Pfam" id="PF01098">
    <property type="entry name" value="FTSW_RODA_SPOVE"/>
    <property type="match status" value="1"/>
</dbReference>
<keyword evidence="7 11" id="KW-0573">Peptidoglycan synthesis</keyword>
<keyword evidence="4 11" id="KW-0808">Transferase</keyword>
<dbReference type="PANTHER" id="PTHR30474">
    <property type="entry name" value="CELL CYCLE PROTEIN"/>
    <property type="match status" value="1"/>
</dbReference>
<feature type="transmembrane region" description="Helical" evidence="11">
    <location>
        <begin position="67"/>
        <end position="86"/>
    </location>
</feature>
<dbReference type="GO" id="GO:0032153">
    <property type="term" value="C:cell division site"/>
    <property type="evidence" value="ECO:0007669"/>
    <property type="project" value="TreeGrafter"/>
</dbReference>
<dbReference type="InterPro" id="IPR018365">
    <property type="entry name" value="Cell_cycle_FtsW-rel_CS"/>
</dbReference>
<dbReference type="GO" id="GO:0071555">
    <property type="term" value="P:cell wall organization"/>
    <property type="evidence" value="ECO:0007669"/>
    <property type="project" value="UniProtKB-KW"/>
</dbReference>
<keyword evidence="8 11" id="KW-1133">Transmembrane helix</keyword>
<comment type="function">
    <text evidence="11">Peptidoglycan polymerase that is essential for cell wall elongation.</text>
</comment>
<dbReference type="GO" id="GO:0009252">
    <property type="term" value="P:peptidoglycan biosynthetic process"/>
    <property type="evidence" value="ECO:0007669"/>
    <property type="project" value="UniProtKB-UniRule"/>
</dbReference>
<keyword evidence="11" id="KW-0997">Cell inner membrane</keyword>
<evidence type="ECO:0000256" key="1">
    <source>
        <dbReference type="ARBA" id="ARBA00004141"/>
    </source>
</evidence>
<comment type="subcellular location">
    <subcellularLocation>
        <location evidence="11">Cell inner membrane</location>
        <topology evidence="11">Multi-pass membrane protein</topology>
    </subcellularLocation>
    <subcellularLocation>
        <location evidence="1">Membrane</location>
        <topology evidence="1">Multi-pass membrane protein</topology>
    </subcellularLocation>
</comment>